<sequence>MAKITSVIDIGSNSVRMAIFRKTSRFAFHLIYEVKSKVRISEGCYESGGVLGEVPMERAICALKEFVQIAKAHKSRKIFCVATSALRDAPNAKVFLERARRECALSVKVIDGKKEALYGGIACANLLHYKDGITMDIGGGSTECALIEDGKIIDLISLNIGTIRLKELFFDKEDNIEGAIGFIQEQLKDIPQHFKHHRVFGVGGTIRALSKMIMKYKRYPIEEVHGYEVDVMQNLKFFEKISHSSLDKLQEMGVPQDRIDNIRSGALILQMFLMHFGTKEIVTSGVGVREGVYLSDLLRGHKNTFPKAFNPSISAIEDRFMLDKRYAEMTRKESLKIFDALFPMHKLDEQCKKLLHTASYLSSIGRILNFYNASYHGSYFLLNALEYGFSHAERMSICLLVEYSGKKIPQDESIRGISDMMPKLLSLQWLSFMLALSETLCRSEGNVQIRYEYLKSKTLKIYTTADLYLARENIIKLHKPEPLNIEFIKAF</sequence>
<dbReference type="RefSeq" id="WP_104700673.1">
    <property type="nucleotide sequence ID" value="NZ_FZPP01000046.1"/>
</dbReference>
<organism evidence="4 5">
    <name type="scientific">Helicobacter marmotae</name>
    <dbReference type="NCBI Taxonomy" id="152490"/>
    <lineage>
        <taxon>Bacteria</taxon>
        <taxon>Pseudomonadati</taxon>
        <taxon>Campylobacterota</taxon>
        <taxon>Epsilonproteobacteria</taxon>
        <taxon>Campylobacterales</taxon>
        <taxon>Helicobacteraceae</taxon>
        <taxon>Helicobacter</taxon>
    </lineage>
</organism>
<keyword evidence="5" id="KW-1185">Reference proteome</keyword>
<protein>
    <submittedName>
        <fullName evidence="4">Ppx/GppA family phosphatase</fullName>
    </submittedName>
</protein>
<feature type="domain" description="Ppx/GppA phosphatase C-terminal" evidence="3">
    <location>
        <begin position="312"/>
        <end position="446"/>
    </location>
</feature>
<dbReference type="PIRSF" id="PIRSF001267">
    <property type="entry name" value="Pyrophosphatase_GppA_Ppx"/>
    <property type="match status" value="1"/>
</dbReference>
<dbReference type="EMBL" id="NXLR01000010">
    <property type="protein sequence ID" value="RDU59602.1"/>
    <property type="molecule type" value="Genomic_DNA"/>
</dbReference>
<accession>A0A3D8I3B3</accession>
<dbReference type="Gene3D" id="3.30.420.40">
    <property type="match status" value="1"/>
</dbReference>
<dbReference type="InterPro" id="IPR043129">
    <property type="entry name" value="ATPase_NBD"/>
</dbReference>
<dbReference type="GO" id="GO:0016462">
    <property type="term" value="F:pyrophosphatase activity"/>
    <property type="evidence" value="ECO:0007669"/>
    <property type="project" value="TreeGrafter"/>
</dbReference>
<dbReference type="InterPro" id="IPR050273">
    <property type="entry name" value="GppA/Ppx_hydrolase"/>
</dbReference>
<dbReference type="Gene3D" id="3.30.420.150">
    <property type="entry name" value="Exopolyphosphatase. Domain 2"/>
    <property type="match status" value="1"/>
</dbReference>
<dbReference type="InterPro" id="IPR003695">
    <property type="entry name" value="Ppx_GppA_N"/>
</dbReference>
<proteinExistence type="predicted"/>
<name>A0A3D8I3B3_9HELI</name>
<dbReference type="Gene3D" id="1.10.3210.10">
    <property type="entry name" value="Hypothetical protein af1432"/>
    <property type="match status" value="1"/>
</dbReference>
<dbReference type="InterPro" id="IPR048950">
    <property type="entry name" value="Ppx_GppA_C"/>
</dbReference>
<dbReference type="OrthoDB" id="9793035at2"/>
<dbReference type="InterPro" id="IPR030673">
    <property type="entry name" value="PyroPPase_GppA_Ppx"/>
</dbReference>
<comment type="caution">
    <text evidence="4">The sequence shown here is derived from an EMBL/GenBank/DDBJ whole genome shotgun (WGS) entry which is preliminary data.</text>
</comment>
<dbReference type="PANTHER" id="PTHR30005">
    <property type="entry name" value="EXOPOLYPHOSPHATASE"/>
    <property type="match status" value="1"/>
</dbReference>
<dbReference type="Proteomes" id="UP000256599">
    <property type="component" value="Unassembled WGS sequence"/>
</dbReference>
<feature type="domain" description="Ppx/GppA phosphatase N-terminal" evidence="2">
    <location>
        <begin position="19"/>
        <end position="299"/>
    </location>
</feature>
<dbReference type="Pfam" id="PF02541">
    <property type="entry name" value="Ppx-GppA"/>
    <property type="match status" value="1"/>
</dbReference>
<evidence type="ECO:0000256" key="1">
    <source>
        <dbReference type="ARBA" id="ARBA00022801"/>
    </source>
</evidence>
<evidence type="ECO:0000313" key="5">
    <source>
        <dbReference type="Proteomes" id="UP000256599"/>
    </source>
</evidence>
<evidence type="ECO:0000313" key="4">
    <source>
        <dbReference type="EMBL" id="RDU59602.1"/>
    </source>
</evidence>
<dbReference type="SUPFAM" id="SSF53067">
    <property type="entry name" value="Actin-like ATPase domain"/>
    <property type="match status" value="2"/>
</dbReference>
<dbReference type="AlphaFoldDB" id="A0A3D8I3B3"/>
<dbReference type="SUPFAM" id="SSF109604">
    <property type="entry name" value="HD-domain/PDEase-like"/>
    <property type="match status" value="1"/>
</dbReference>
<dbReference type="CDD" id="cd24052">
    <property type="entry name" value="ASKHA_NBD_HpPPX-GppA-like"/>
    <property type="match status" value="1"/>
</dbReference>
<keyword evidence="1" id="KW-0378">Hydrolase</keyword>
<dbReference type="Pfam" id="PF21447">
    <property type="entry name" value="Ppx-GppA_III"/>
    <property type="match status" value="1"/>
</dbReference>
<reference evidence="4 5" key="1">
    <citation type="submission" date="2018-04" db="EMBL/GenBank/DDBJ databases">
        <title>Novel Campyloabacter and Helicobacter Species and Strains.</title>
        <authorList>
            <person name="Mannion A.J."/>
            <person name="Shen Z."/>
            <person name="Fox J.G."/>
        </authorList>
    </citation>
    <scope>NUCLEOTIDE SEQUENCE [LARGE SCALE GENOMIC DNA]</scope>
    <source>
        <strain evidence="4 5">MIT 98-6070</strain>
    </source>
</reference>
<evidence type="ECO:0000259" key="2">
    <source>
        <dbReference type="Pfam" id="PF02541"/>
    </source>
</evidence>
<gene>
    <name evidence="4" type="ORF">CQA63_05850</name>
</gene>
<evidence type="ECO:0000259" key="3">
    <source>
        <dbReference type="Pfam" id="PF21447"/>
    </source>
</evidence>
<dbReference type="PANTHER" id="PTHR30005:SF0">
    <property type="entry name" value="RETROGRADE REGULATION PROTEIN 2"/>
    <property type="match status" value="1"/>
</dbReference>